<evidence type="ECO:0000313" key="3">
    <source>
        <dbReference type="Proteomes" id="UP001459277"/>
    </source>
</evidence>
<dbReference type="Gene3D" id="2.40.50.140">
    <property type="entry name" value="Nucleic acid-binding proteins"/>
    <property type="match status" value="1"/>
</dbReference>
<dbReference type="InterPro" id="IPR003029">
    <property type="entry name" value="S1_domain"/>
</dbReference>
<evidence type="ECO:0000259" key="1">
    <source>
        <dbReference type="PROSITE" id="PS50126"/>
    </source>
</evidence>
<dbReference type="Proteomes" id="UP001459277">
    <property type="component" value="Unassembled WGS sequence"/>
</dbReference>
<dbReference type="GO" id="GO:0003676">
    <property type="term" value="F:nucleic acid binding"/>
    <property type="evidence" value="ECO:0007669"/>
    <property type="project" value="InterPro"/>
</dbReference>
<dbReference type="Pfam" id="PF00575">
    <property type="entry name" value="S1"/>
    <property type="match status" value="1"/>
</dbReference>
<dbReference type="SUPFAM" id="SSF50249">
    <property type="entry name" value="Nucleic acid-binding proteins"/>
    <property type="match status" value="1"/>
</dbReference>
<dbReference type="InterPro" id="IPR012340">
    <property type="entry name" value="NA-bd_OB-fold"/>
</dbReference>
<dbReference type="PROSITE" id="PS50126">
    <property type="entry name" value="S1"/>
    <property type="match status" value="1"/>
</dbReference>
<name>A0AAW2BHF1_9ROSI</name>
<comment type="caution">
    <text evidence="2">The sequence shown here is derived from an EMBL/GenBank/DDBJ whole genome shotgun (WGS) entry which is preliminary data.</text>
</comment>
<dbReference type="PANTHER" id="PTHR47600">
    <property type="entry name" value="NUCLEIC ACID-BINDING, OB-FOLD-LIKE PROTEIN"/>
    <property type="match status" value="1"/>
</dbReference>
<dbReference type="SMART" id="SM00316">
    <property type="entry name" value="S1"/>
    <property type="match status" value="2"/>
</dbReference>
<dbReference type="EMBL" id="JAZDWU010000012">
    <property type="protein sequence ID" value="KAK9984404.1"/>
    <property type="molecule type" value="Genomic_DNA"/>
</dbReference>
<proteinExistence type="predicted"/>
<feature type="domain" description="S1 motif" evidence="1">
    <location>
        <begin position="599"/>
        <end position="667"/>
    </location>
</feature>
<reference evidence="2 3" key="1">
    <citation type="submission" date="2024-01" db="EMBL/GenBank/DDBJ databases">
        <title>A telomere-to-telomere, gap-free genome of sweet tea (Lithocarpus litseifolius).</title>
        <authorList>
            <person name="Zhou J."/>
        </authorList>
    </citation>
    <scope>NUCLEOTIDE SEQUENCE [LARGE SCALE GENOMIC DNA]</scope>
    <source>
        <strain evidence="2">Zhou-2022a</strain>
        <tissue evidence="2">Leaf</tissue>
    </source>
</reference>
<dbReference type="AlphaFoldDB" id="A0AAW2BHF1"/>
<accession>A0AAW2BHF1</accession>
<evidence type="ECO:0000313" key="2">
    <source>
        <dbReference type="EMBL" id="KAK9984404.1"/>
    </source>
</evidence>
<protein>
    <recommendedName>
        <fullName evidence="1">S1 motif domain-containing protein</fullName>
    </recommendedName>
</protein>
<keyword evidence="3" id="KW-1185">Reference proteome</keyword>
<gene>
    <name evidence="2" type="ORF">SO802_033929</name>
</gene>
<dbReference type="PANTHER" id="PTHR47600:SF1">
    <property type="entry name" value="NUCLEIC ACID-BINDING, OB-FOLD-LIKE PROTEIN"/>
    <property type="match status" value="1"/>
</dbReference>
<organism evidence="2 3">
    <name type="scientific">Lithocarpus litseifolius</name>
    <dbReference type="NCBI Taxonomy" id="425828"/>
    <lineage>
        <taxon>Eukaryota</taxon>
        <taxon>Viridiplantae</taxon>
        <taxon>Streptophyta</taxon>
        <taxon>Embryophyta</taxon>
        <taxon>Tracheophyta</taxon>
        <taxon>Spermatophyta</taxon>
        <taxon>Magnoliopsida</taxon>
        <taxon>eudicotyledons</taxon>
        <taxon>Gunneridae</taxon>
        <taxon>Pentapetalae</taxon>
        <taxon>rosids</taxon>
        <taxon>fabids</taxon>
        <taxon>Fagales</taxon>
        <taxon>Fagaceae</taxon>
        <taxon>Lithocarpus</taxon>
    </lineage>
</organism>
<sequence>MDGLIGLTNDTFFTRIIHSFSSTATARTRTRTRTISLTRKSQNGKFIVSASKEGDTPKNPKLDRLDQMELNFGQLLGEDPKLTLAKIMGRKANPDVSYLEIEKKFYKKKGKLVEIKEVPFDGSKEVRTSSSLDGLDLVRPVPKKGFAFKADDKPMEMKKPSKPVGKAVGSNKSSIPNVILRKPTVFNEDDVGEKPSRLRIKPNLSLKMANGQVKDRFSDMTLLRKPEPVTVNQSIEKKQEPCGNVDDKVVDDLESKMRREEANDKVSDFALLKKPEPMSVNTNLENNREQFRSVEVTVQDDIEENALSGLSEFTATANTTKNNFEEIMDGLISNGSEQDTDFVGLESLKLSDMGSSQEITALSDTYAVDSRVKLSTEAALQGKPKRLDQSVKRTQKSTREETVFVNSKGDGDAVELNNLVATSPLEGSGETDWTKAEDLVKTGNRGEVELISCSTRGFVVSFGSLVGFLPYRNLAAKWKFLAFESWLRQKGVDPSMYRQNLGIIGSYDVANKTLNLSLDQEGDLKIGGEISADMKLEDLLRVYDQEKIKFLSSFVGQRLKVNVMLAERRSRKLIFSARPKEKEELVEKKKILMAKLQVGDVVKCCIKKITYFGIFVEVEEVPALIHQTEVSWDATLDPVSYFKIGQVVEAKVHQLDFTLERIFLSLKEITPDPLIETLESVVGGRDLLDGRLQAAQAETEWADVESLIKELQQIEGIQSASKGRFFLSPGLAPTFQVYMASMFENQYKLLARSGNKVREVNISKFFLFGCCPTELDYSSSHHFPPLSRNLILENLNILILLCAILGR</sequence>